<evidence type="ECO:0000313" key="3">
    <source>
        <dbReference type="Proteomes" id="UP000053958"/>
    </source>
</evidence>
<keyword evidence="3" id="KW-1185">Reference proteome</keyword>
<accession>A0A0F4YJ11</accession>
<reference evidence="2 3" key="1">
    <citation type="submission" date="2015-04" db="EMBL/GenBank/DDBJ databases">
        <authorList>
            <person name="Heijne W.H."/>
            <person name="Fedorova N.D."/>
            <person name="Nierman W.C."/>
            <person name="Vollebregt A.W."/>
            <person name="Zhao Z."/>
            <person name="Wu L."/>
            <person name="Kumar M."/>
            <person name="Stam H."/>
            <person name="van den Berg M.A."/>
            <person name="Pel H.J."/>
        </authorList>
    </citation>
    <scope>NUCLEOTIDE SEQUENCE [LARGE SCALE GENOMIC DNA]</scope>
    <source>
        <strain evidence="2 3">CBS 393.64</strain>
    </source>
</reference>
<keyword evidence="1" id="KW-0732">Signal</keyword>
<feature type="signal peptide" evidence="1">
    <location>
        <begin position="1"/>
        <end position="22"/>
    </location>
</feature>
<protein>
    <recommendedName>
        <fullName evidence="4">3-carboxymuconate cyclase</fullName>
    </recommendedName>
</protein>
<dbReference type="EMBL" id="LASV01000538">
    <property type="protein sequence ID" value="KKA17861.1"/>
    <property type="molecule type" value="Genomic_DNA"/>
</dbReference>
<dbReference type="OrthoDB" id="10006285at2759"/>
<evidence type="ECO:0000313" key="2">
    <source>
        <dbReference type="EMBL" id="KKA17861.1"/>
    </source>
</evidence>
<sequence>MVHLSPLLCIAAAAALLSAADATPLVPRNPTHSNAPAKAVFFQTNKSPNSVVALPVVDADGKLGDPVFHPTGGNGAAELAATGGPSTPDSLGSQDSVVVEGNHLFAVNAGSNQLSLFCIPPSSPTNLSLVGTYTTPGDFPVSLAVHRDLVCVAHAGSRAGVSCARWTPRGIDPFDALRSLDLNQTNPPSTSRNLLSETYFAHDGQGPVLVAHVRGITSTTNNTNTGFLATWAVDQQQKTQTRVSDKATIVSPSGTASLFGAAPIPHSSLVFVADPTFGGVTIDLARPQTPVTKTVVPRQKAICWARLGVNHSTGILPDAGLNRIVQVDLLSGGILQDWTSANGNAGNFDFSLAGDRLYALAFGAGDTTAHVAVFDVSGFPFADVQNVVVNGTDRFSMGLAVYS</sequence>
<comment type="caution">
    <text evidence="2">The sequence shown here is derived from an EMBL/GenBank/DDBJ whole genome shotgun (WGS) entry which is preliminary data.</text>
</comment>
<dbReference type="Gene3D" id="2.130.10.10">
    <property type="entry name" value="YVTN repeat-like/Quinoprotein amine dehydrogenase"/>
    <property type="match status" value="1"/>
</dbReference>
<proteinExistence type="predicted"/>
<dbReference type="InterPro" id="IPR015943">
    <property type="entry name" value="WD40/YVTN_repeat-like_dom_sf"/>
</dbReference>
<dbReference type="AlphaFoldDB" id="A0A0F4YJ11"/>
<feature type="chain" id="PRO_5002481581" description="3-carboxymuconate cyclase" evidence="1">
    <location>
        <begin position="23"/>
        <end position="403"/>
    </location>
</feature>
<dbReference type="RefSeq" id="XP_013324473.1">
    <property type="nucleotide sequence ID" value="XM_013469019.1"/>
</dbReference>
<dbReference type="STRING" id="1408163.A0A0F4YJ11"/>
<dbReference type="Proteomes" id="UP000053958">
    <property type="component" value="Unassembled WGS sequence"/>
</dbReference>
<gene>
    <name evidence="2" type="ORF">T310_8199</name>
</gene>
<dbReference type="GeneID" id="25320459"/>
<evidence type="ECO:0000256" key="1">
    <source>
        <dbReference type="SAM" id="SignalP"/>
    </source>
</evidence>
<name>A0A0F4YJ11_RASE3</name>
<evidence type="ECO:0008006" key="4">
    <source>
        <dbReference type="Google" id="ProtNLM"/>
    </source>
</evidence>
<organism evidence="2 3">
    <name type="scientific">Rasamsonia emersonii (strain ATCC 16479 / CBS 393.64 / IMI 116815)</name>
    <dbReference type="NCBI Taxonomy" id="1408163"/>
    <lineage>
        <taxon>Eukaryota</taxon>
        <taxon>Fungi</taxon>
        <taxon>Dikarya</taxon>
        <taxon>Ascomycota</taxon>
        <taxon>Pezizomycotina</taxon>
        <taxon>Eurotiomycetes</taxon>
        <taxon>Eurotiomycetidae</taxon>
        <taxon>Eurotiales</taxon>
        <taxon>Trichocomaceae</taxon>
        <taxon>Rasamsonia</taxon>
    </lineage>
</organism>